<dbReference type="AlphaFoldDB" id="V8QT56"/>
<dbReference type="RefSeq" id="WP_024004634.1">
    <property type="nucleotide sequence ID" value="NZ_KI650979.1"/>
</dbReference>
<dbReference type="InterPro" id="IPR035069">
    <property type="entry name" value="TTHA1013/TTHA0281-like"/>
</dbReference>
<dbReference type="InterPro" id="IPR010985">
    <property type="entry name" value="Ribbon_hlx_hlx"/>
</dbReference>
<dbReference type="eggNOG" id="COG1598">
    <property type="taxonomic scope" value="Bacteria"/>
</dbReference>
<keyword evidence="3" id="KW-1185">Reference proteome</keyword>
<dbReference type="OrthoDB" id="9807959at2"/>
<name>V8QT56_9BURK</name>
<dbReference type="SUPFAM" id="SSF47598">
    <property type="entry name" value="Ribbon-helix-helix"/>
    <property type="match status" value="1"/>
</dbReference>
<dbReference type="Gene3D" id="3.30.160.250">
    <property type="match status" value="1"/>
</dbReference>
<accession>V8QT56</accession>
<dbReference type="HOGENOM" id="CLU_114047_1_1_4"/>
<comment type="caution">
    <text evidence="2">The sequence shown here is derived from an EMBL/GenBank/DDBJ whole genome shotgun (WGS) entry which is preliminary data.</text>
</comment>
<dbReference type="GO" id="GO:0006355">
    <property type="term" value="P:regulation of DNA-templated transcription"/>
    <property type="evidence" value="ECO:0007669"/>
    <property type="project" value="InterPro"/>
</dbReference>
<organism evidence="2 3">
    <name type="scientific">Advenella kashmirensis W13003</name>
    <dbReference type="NCBI Taxonomy" id="1424334"/>
    <lineage>
        <taxon>Bacteria</taxon>
        <taxon>Pseudomonadati</taxon>
        <taxon>Pseudomonadota</taxon>
        <taxon>Betaproteobacteria</taxon>
        <taxon>Burkholderiales</taxon>
        <taxon>Alcaligenaceae</taxon>
    </lineage>
</organism>
<dbReference type="EMBL" id="AYXT01000009">
    <property type="protein sequence ID" value="ETF02827.1"/>
    <property type="molecule type" value="Genomic_DNA"/>
</dbReference>
<proteinExistence type="predicted"/>
<feature type="domain" description="HicB-like antitoxin of toxin-antitoxin system" evidence="1">
    <location>
        <begin position="3"/>
        <end position="122"/>
    </location>
</feature>
<dbReference type="CDD" id="cd21631">
    <property type="entry name" value="RHH_CopG_NikR-like"/>
    <property type="match status" value="1"/>
</dbReference>
<dbReference type="Pfam" id="PF15919">
    <property type="entry name" value="HicB_lk_antitox"/>
    <property type="match status" value="1"/>
</dbReference>
<reference evidence="2 3" key="1">
    <citation type="journal article" date="2014" name="Genome Announc.">
        <title>Draft Genome Sequence of Advenella kashmirensis Strain W13003, a Polycyclic Aromatic Hydrocarbon-Degrading Bacterium.</title>
        <authorList>
            <person name="Wang X."/>
            <person name="Jin D."/>
            <person name="Zhou L."/>
            <person name="Wu L."/>
            <person name="An W."/>
            <person name="Zhao L."/>
        </authorList>
    </citation>
    <scope>NUCLEOTIDE SEQUENCE [LARGE SCALE GENOMIC DNA]</scope>
    <source>
        <strain evidence="2 3">W13003</strain>
    </source>
</reference>
<gene>
    <name evidence="2" type="ORF">W822_08290</name>
</gene>
<evidence type="ECO:0000259" key="1">
    <source>
        <dbReference type="Pfam" id="PF15919"/>
    </source>
</evidence>
<dbReference type="InterPro" id="IPR031807">
    <property type="entry name" value="HicB-like"/>
</dbReference>
<dbReference type="SUPFAM" id="SSF143100">
    <property type="entry name" value="TTHA1013/TTHA0281-like"/>
    <property type="match status" value="1"/>
</dbReference>
<dbReference type="Proteomes" id="UP000018733">
    <property type="component" value="Unassembled WGS sequence"/>
</dbReference>
<dbReference type="PATRIC" id="fig|1424334.3.peg.1660"/>
<evidence type="ECO:0000313" key="2">
    <source>
        <dbReference type="EMBL" id="ETF02827.1"/>
    </source>
</evidence>
<sequence>MLYPVYIHKDPESAYGVTFPDFPGCFTAADEIADLPRMAQEAVEVYFEGEDTMIPPPSSFETWLTDERFQDGCWMLVNIDLSKISTRSVRLNISLPQELVYRIDERAKARHMSRSAYLAAAAEKELATH</sequence>
<evidence type="ECO:0000313" key="3">
    <source>
        <dbReference type="Proteomes" id="UP000018733"/>
    </source>
</evidence>
<dbReference type="STRING" id="1424334.W822_08290"/>
<protein>
    <submittedName>
        <fullName evidence="2">CopG family transcriptional regulator</fullName>
    </submittedName>
</protein>